<dbReference type="GO" id="GO:0000166">
    <property type="term" value="F:nucleotide binding"/>
    <property type="evidence" value="ECO:0007669"/>
    <property type="project" value="UniProtKB-KW"/>
</dbReference>
<dbReference type="AlphaFoldDB" id="A0A4V4M1L5"/>
<dbReference type="SUPFAM" id="SSF54197">
    <property type="entry name" value="HIT-like"/>
    <property type="match status" value="1"/>
</dbReference>
<dbReference type="EC" id="3.6.1.29" evidence="7"/>
<dbReference type="GO" id="GO:0047710">
    <property type="term" value="F:bis(5'-adenosyl)-triphosphatase activity"/>
    <property type="evidence" value="ECO:0007669"/>
    <property type="project" value="UniProtKB-UniRule"/>
</dbReference>
<dbReference type="EMBL" id="SPOF01000038">
    <property type="protein sequence ID" value="TIB09747.1"/>
    <property type="molecule type" value="Genomic_DNA"/>
</dbReference>
<proteinExistence type="predicted"/>
<dbReference type="PANTHER" id="PTHR46243:SF1">
    <property type="entry name" value="BIS(5'-ADENOSYL)-TRIPHOSPHATASE"/>
    <property type="match status" value="1"/>
</dbReference>
<evidence type="ECO:0000256" key="5">
    <source>
        <dbReference type="PIRSR" id="PIRSR639383-3"/>
    </source>
</evidence>
<evidence type="ECO:0000313" key="10">
    <source>
        <dbReference type="Proteomes" id="UP000306954"/>
    </source>
</evidence>
<dbReference type="CDD" id="cd01275">
    <property type="entry name" value="FHIT"/>
    <property type="match status" value="1"/>
</dbReference>
<feature type="site" description="Important for induction of apoptosis" evidence="5">
    <location>
        <position position="129"/>
    </location>
</feature>
<dbReference type="PROSITE" id="PS51084">
    <property type="entry name" value="HIT_2"/>
    <property type="match status" value="1"/>
</dbReference>
<feature type="short sequence motif" description="Histidine triad motif" evidence="6">
    <location>
        <begin position="109"/>
        <end position="113"/>
    </location>
</feature>
<evidence type="ECO:0000256" key="3">
    <source>
        <dbReference type="PIRSR" id="PIRSR639383-1"/>
    </source>
</evidence>
<evidence type="ECO:0000313" key="9">
    <source>
        <dbReference type="EMBL" id="TIB09747.1"/>
    </source>
</evidence>
<dbReference type="InterPro" id="IPR036265">
    <property type="entry name" value="HIT-like_sf"/>
</dbReference>
<comment type="caution">
    <text evidence="9">The sequence shown here is derived from an EMBL/GenBank/DDBJ whole genome shotgun (WGS) entry which is preliminary data.</text>
</comment>
<keyword evidence="2 7" id="KW-0378">Hydrolase</keyword>
<dbReference type="InterPro" id="IPR039383">
    <property type="entry name" value="FHIT"/>
</dbReference>
<feature type="binding site" evidence="4">
    <location>
        <position position="98"/>
    </location>
    <ligand>
        <name>substrate</name>
    </ligand>
</feature>
<dbReference type="InterPro" id="IPR011146">
    <property type="entry name" value="HIT-like"/>
</dbReference>
<evidence type="ECO:0000256" key="2">
    <source>
        <dbReference type="ARBA" id="ARBA00022801"/>
    </source>
</evidence>
<dbReference type="PANTHER" id="PTHR46243">
    <property type="entry name" value="BIS(5'-ADENOSYL)-TRIPHOSPHATASE"/>
    <property type="match status" value="1"/>
</dbReference>
<evidence type="ECO:0000256" key="7">
    <source>
        <dbReference type="RuleBase" id="RU366076"/>
    </source>
</evidence>
<feature type="active site" description="Tele-AMP-histidine intermediate" evidence="3">
    <location>
        <position position="111"/>
    </location>
</feature>
<feature type="domain" description="HIT" evidence="8">
    <location>
        <begin position="51"/>
        <end position="124"/>
    </location>
</feature>
<feature type="binding site" evidence="4">
    <location>
        <position position="113"/>
    </location>
    <ligand>
        <name>substrate</name>
    </ligand>
</feature>
<dbReference type="InterPro" id="IPR019808">
    <property type="entry name" value="Histidine_triad_CS"/>
</dbReference>
<keyword evidence="1 7" id="KW-0547">Nucleotide-binding</keyword>
<comment type="cofactor">
    <cofactor evidence="7">
        <name>Mn(2+)</name>
        <dbReference type="ChEBI" id="CHEBI:29035"/>
    </cofactor>
</comment>
<dbReference type="Proteomes" id="UP000306954">
    <property type="component" value="Unassembled WGS sequence"/>
</dbReference>
<comment type="catalytic activity">
    <reaction evidence="7">
        <text>P(1),P(3)-bis(5'-adenosyl) triphosphate + H2O = AMP + ADP + 2 H(+)</text>
        <dbReference type="Rhea" id="RHEA:13893"/>
        <dbReference type="ChEBI" id="CHEBI:15377"/>
        <dbReference type="ChEBI" id="CHEBI:15378"/>
        <dbReference type="ChEBI" id="CHEBI:58529"/>
        <dbReference type="ChEBI" id="CHEBI:456215"/>
        <dbReference type="ChEBI" id="CHEBI:456216"/>
        <dbReference type="EC" id="3.6.1.29"/>
    </reaction>
</comment>
<protein>
    <recommendedName>
        <fullName evidence="7">Bis(5'-adenosyl)-triphosphatase</fullName>
        <ecNumber evidence="7">3.6.1.29</ecNumber>
    </recommendedName>
</protein>
<dbReference type="Pfam" id="PF01230">
    <property type="entry name" value="HIT"/>
    <property type="match status" value="1"/>
</dbReference>
<sequence>MAKQLFHKFDITSQSFYRSSLSAAFVNLKPIVPGRESGDSAHSLAHVEADVLVIPQRKVERFTELSPDEVSDLFLSVQRVGKVVESVWRSNALTVSVQDGVDAGQTVPHIHVHVLPRKPNDFPSSDQIYDELQKQNIQGNYEELIRNAKIKMDSDRQPRTLAEVGNGAISANSADIV</sequence>
<dbReference type="Gene3D" id="3.30.428.10">
    <property type="entry name" value="HIT-like"/>
    <property type="match status" value="1"/>
</dbReference>
<evidence type="ECO:0000259" key="8">
    <source>
        <dbReference type="PROSITE" id="PS51084"/>
    </source>
</evidence>
<reference evidence="9 10" key="1">
    <citation type="submission" date="2019-03" db="EMBL/GenBank/DDBJ databases">
        <title>Sequencing 23 genomes of Wallemia ichthyophaga.</title>
        <authorList>
            <person name="Gostincar C."/>
        </authorList>
    </citation>
    <scope>NUCLEOTIDE SEQUENCE [LARGE SCALE GENOMIC DNA]</scope>
    <source>
        <strain evidence="9 10">EXF-8621</strain>
    </source>
</reference>
<dbReference type="InterPro" id="IPR051884">
    <property type="entry name" value="Bis(5'-adenosyl)-TPase_reg"/>
</dbReference>
<evidence type="ECO:0000256" key="6">
    <source>
        <dbReference type="PROSITE-ProRule" id="PRU00464"/>
    </source>
</evidence>
<name>A0A4V4M1L5_WALIC</name>
<dbReference type="PROSITE" id="PS00892">
    <property type="entry name" value="HIT_1"/>
    <property type="match status" value="1"/>
</dbReference>
<gene>
    <name evidence="9" type="ORF">E3P90_03148</name>
</gene>
<accession>A0A4V4M1L5</accession>
<feature type="binding site" evidence="4">
    <location>
        <begin position="104"/>
        <end position="107"/>
    </location>
    <ligand>
        <name>substrate</name>
    </ligand>
</feature>
<dbReference type="FunFam" id="3.30.428.10:FF:000011">
    <property type="entry name" value="Fragile histidine triad"/>
    <property type="match status" value="1"/>
</dbReference>
<evidence type="ECO:0000256" key="4">
    <source>
        <dbReference type="PIRSR" id="PIRSR639383-2"/>
    </source>
</evidence>
<feature type="binding site" evidence="4">
    <location>
        <position position="27"/>
    </location>
    <ligand>
        <name>substrate</name>
    </ligand>
</feature>
<organism evidence="9 10">
    <name type="scientific">Wallemia ichthyophaga</name>
    <dbReference type="NCBI Taxonomy" id="245174"/>
    <lineage>
        <taxon>Eukaryota</taxon>
        <taxon>Fungi</taxon>
        <taxon>Dikarya</taxon>
        <taxon>Basidiomycota</taxon>
        <taxon>Wallemiomycotina</taxon>
        <taxon>Wallemiomycetes</taxon>
        <taxon>Wallemiales</taxon>
        <taxon>Wallemiaceae</taxon>
        <taxon>Wallemia</taxon>
    </lineage>
</organism>
<evidence type="ECO:0000256" key="1">
    <source>
        <dbReference type="ARBA" id="ARBA00022741"/>
    </source>
</evidence>